<dbReference type="Proteomes" id="UP000004455">
    <property type="component" value="Unassembled WGS sequence"/>
</dbReference>
<gene>
    <name evidence="1" type="ORF">rsib_orf785</name>
</gene>
<dbReference type="GeneID" id="95362590"/>
<name>Q7PA50_RICS2</name>
<organism evidence="1 2">
    <name type="scientific">Rickettsia sibirica (strain ATCC VR-151 / 246)</name>
    <dbReference type="NCBI Taxonomy" id="272951"/>
    <lineage>
        <taxon>Bacteria</taxon>
        <taxon>Pseudomonadati</taxon>
        <taxon>Pseudomonadota</taxon>
        <taxon>Alphaproteobacteria</taxon>
        <taxon>Rickettsiales</taxon>
        <taxon>Rickettsiaceae</taxon>
        <taxon>Rickettsieae</taxon>
        <taxon>Rickettsia</taxon>
        <taxon>spotted fever group</taxon>
        <taxon>Rickettsia sibirica subgroup</taxon>
    </lineage>
</organism>
<proteinExistence type="predicted"/>
<comment type="caution">
    <text evidence="1">The sequence shown here is derived from an EMBL/GenBank/DDBJ whole genome shotgun (WGS) entry which is preliminary data.</text>
</comment>
<keyword evidence="2" id="KW-1185">Reference proteome</keyword>
<evidence type="ECO:0000313" key="1">
    <source>
        <dbReference type="EMBL" id="EAA25987.1"/>
    </source>
</evidence>
<evidence type="ECO:0000313" key="2">
    <source>
        <dbReference type="Proteomes" id="UP000004455"/>
    </source>
</evidence>
<accession>Q7PA50</accession>
<protein>
    <submittedName>
        <fullName evidence="1">Uncharacterized protein</fullName>
    </submittedName>
</protein>
<dbReference type="HOGENOM" id="CLU_1509484_0_0_5"/>
<dbReference type="AlphaFoldDB" id="Q7PA50"/>
<sequence length="178" mass="21107">MLALPNISTEHEIKISEFVNEILSLRLKTGIDINNSTYIDDANYRKELLLKKFLEEFKKNDFNEQEEQLNKFIKVACKEAKAPDNIDMQYMQALRIFSEFDFSKIDEKYSNLQHLFTKLYKAQEVKSEIYHYEVEDDLHFYMVKVNGVNVTTWQNFSKKQGEFINQSGKKNIAKLLWA</sequence>
<dbReference type="RefSeq" id="WP_004997165.1">
    <property type="nucleotide sequence ID" value="NZ_AABW01000001.1"/>
</dbReference>
<dbReference type="EMBL" id="AABW01000001">
    <property type="protein sequence ID" value="EAA25987.1"/>
    <property type="molecule type" value="Genomic_DNA"/>
</dbReference>
<reference evidence="1" key="1">
    <citation type="submission" date="2003-02" db="EMBL/GenBank/DDBJ databases">
        <authorList>
            <person name="Malek J.A."/>
            <person name="Eremeeva M.E."/>
            <person name="Dasch G.A."/>
        </authorList>
    </citation>
    <scope>NUCLEOTIDE SEQUENCE [LARGE SCALE GENOMIC DNA]</scope>
    <source>
        <strain evidence="1">246</strain>
    </source>
</reference>